<dbReference type="InterPro" id="IPR016024">
    <property type="entry name" value="ARM-type_fold"/>
</dbReference>
<dbReference type="GO" id="GO:0005524">
    <property type="term" value="F:ATP binding"/>
    <property type="evidence" value="ECO:0007669"/>
    <property type="project" value="UniProtKB-KW"/>
</dbReference>
<dbReference type="SMART" id="SM00220">
    <property type="entry name" value="S_TKc"/>
    <property type="match status" value="1"/>
</dbReference>
<dbReference type="CDD" id="cd13980">
    <property type="entry name" value="STKc_Vps15"/>
    <property type="match status" value="1"/>
</dbReference>
<evidence type="ECO:0000313" key="14">
    <source>
        <dbReference type="Proteomes" id="UP000193648"/>
    </source>
</evidence>
<keyword evidence="8" id="KW-0067">ATP-binding</keyword>
<dbReference type="GO" id="GO:0034272">
    <property type="term" value="C:phosphatidylinositol 3-kinase complex, class III, type II"/>
    <property type="evidence" value="ECO:0007669"/>
    <property type="project" value="TreeGrafter"/>
</dbReference>
<dbReference type="EC" id="2.7.11.1" evidence="1"/>
<dbReference type="PROSITE" id="PS50011">
    <property type="entry name" value="PROTEIN_KINASE_DOM"/>
    <property type="match status" value="1"/>
</dbReference>
<dbReference type="PROSITE" id="PS00108">
    <property type="entry name" value="PROTEIN_KINASE_ST"/>
    <property type="match status" value="1"/>
</dbReference>
<keyword evidence="3 10" id="KW-0853">WD repeat</keyword>
<feature type="repeat" description="WD" evidence="10">
    <location>
        <begin position="1204"/>
        <end position="1245"/>
    </location>
</feature>
<dbReference type="Proteomes" id="UP000193648">
    <property type="component" value="Unassembled WGS sequence"/>
</dbReference>
<evidence type="ECO:0000256" key="5">
    <source>
        <dbReference type="ARBA" id="ARBA00022737"/>
    </source>
</evidence>
<dbReference type="GO" id="GO:0005770">
    <property type="term" value="C:late endosome"/>
    <property type="evidence" value="ECO:0007669"/>
    <property type="project" value="TreeGrafter"/>
</dbReference>
<feature type="repeat" description="WD" evidence="10">
    <location>
        <begin position="1573"/>
        <end position="1606"/>
    </location>
</feature>
<dbReference type="FunCoup" id="A0A1Y2GUU8">
    <property type="interactions" value="390"/>
</dbReference>
<feature type="domain" description="Protein kinase" evidence="12">
    <location>
        <begin position="29"/>
        <end position="319"/>
    </location>
</feature>
<keyword evidence="4" id="KW-0808">Transferase</keyword>
<dbReference type="SMART" id="SM00320">
    <property type="entry name" value="WD40"/>
    <property type="match status" value="6"/>
</dbReference>
<dbReference type="SUPFAM" id="SSF48371">
    <property type="entry name" value="ARM repeat"/>
    <property type="match status" value="1"/>
</dbReference>
<dbReference type="InterPro" id="IPR055231">
    <property type="entry name" value="2AA_helical"/>
</dbReference>
<sequence length="1606" mass="179282">MGNSVSTVTPSAATAGIDSYVSELGDIPLCILNSLGSARFMKTIRGRMKEGSVVVKIFVKPESGFSLKRIARILNEERERLDDVPNAMAFQKVLETDRAGYLIRQYLFSSLYDRISTRPFMNLIEKKWVTYQLLKGLADSHSKNIYHGDIKTENCLMTSWNWVYLSDYAGYKPAFLPEDNPADFSFFFDTSSRRTCYLAPERFYKPGVDTEKQKQAEDPKNIFAGLTAAMDIFSAGCVIAELFSEGTPIFSLSQMFKYRSGEYDPTPYINKIEDDHIKSLIQHMIQLDPAKRFSAEQYLSEWRDRAFPKYFDTFLHQYIHSVTESAGESSNSGAIDSTIISTHSDIPEHRPKTDADEKIERMYHDLDKISFFLGLESSQSTETNPESSSIGSLSKGMKTLSVTDKSTINPKDIQYAPNEGALIFLSLLCSSMRNTAFPSSKVHALDMLLSIGRYIADDIKLDRLVPYIVSCLNDEVAVVRAHALKTLAKMLEEVETLDVFNVTIFPEYILPALQGFPADKEVIVRSTYAGCIAQFAQTSLRYLELAQLLKNEGAFAGADGDGDTEGSPEETTYDSALRDLQESIEEQIRILLIDPDSNVKRALLSDMTALCVFLGKQRVDDVLLSHMITYLNGRDWMLRSAFFESIVGVGTFVGGRSLEEYILPLMVQALTDSEEFVVEKVLKSLASLCDLGLFQKMAIWDLVSVVAPLLCHPNLWIRYGAIGFIASTAQRLPVADVWCMIYPIIRPFMRSDVGEVNELHLRENVKPPLSRHVFESSIQWAAVANRTSFWKPVRERPPPARSMSVSSNHSTTIPLDLQAGRVNESSPFFVVVKSSEDEKYLDKLRAIGMTHEDEDKLAAMREYIWKLSRSRQSARPSGREDESDDMTKDGNVDLRKLGITPCTVFLSPEMIEKDYNLTQRSSQSGRAKPYDSSLLYPHRRMIKSSTTGNVSRPSSDSTVVNSIRSKEGSAGSIYDGIPYDPSAAGQSTTNLYLQSASERQSTASFASSITTNAYQPQSYGHSAAVPLSNSPEPSRTRSLTSNIVMDKNSRRSRILLTPGNTASSDTGKAAAATSMNDTNVQGMIEPPINEKTVQDVIAKSGVDLPKPNSPPWQAQFEAAYSGDFSRRHRGSVVFGNRTFTHAVDGGRRNLNALLAHQTLKVFHSPTHEFGPNIVPLSRHRRMHRNNSQTVRGQWRPKGNLVAHLAEHKAAVNQICVSPDHTFFVSCSDDGSVKIWDTARLEKNVTNRARMSYNALGKHGGKVTCMTFIENTHSVAAASDSGSIHVFRVHYISAGKYGKCEVVRKITLDEEYAVTLEHYNTESQSLLVYATNRGNIHALELGTMRPVWQLKNNISHGVMTAMVIDPLRAWLIVGTNRGVLTLWDLRFMIAIRSWVHPSKSRISRLVIHPESHSPSRGGKIIIASGKNEVSVWDIEHVECREVFGVRNADEKKAFSFDTFRATEPLSGSELLRNSFTSNDSNVSADQSVRAVIFPAECEYMITGGADRKMRYWDTGRVEISYVISGHDPQDSPPKYTTRRFEGMPVHYEVTPLAGVKPRGGGRSNVITVQQQQLLRNHLDAITDIALTELPCMMLISGDRDGVIKVFN</sequence>
<feature type="repeat" description="WD" evidence="10">
    <location>
        <begin position="1480"/>
        <end position="1512"/>
    </location>
</feature>
<dbReference type="InterPro" id="IPR011009">
    <property type="entry name" value="Kinase-like_dom_sf"/>
</dbReference>
<dbReference type="InterPro" id="IPR008271">
    <property type="entry name" value="Ser/Thr_kinase_AS"/>
</dbReference>
<dbReference type="Pfam" id="PF00069">
    <property type="entry name" value="Pkinase"/>
    <property type="match status" value="1"/>
</dbReference>
<evidence type="ECO:0000256" key="2">
    <source>
        <dbReference type="ARBA" id="ARBA00022527"/>
    </source>
</evidence>
<dbReference type="FunFam" id="1.10.510.10:FF:000497">
    <property type="entry name" value="Phosphoinositide 3-kinase regulatory subunit"/>
    <property type="match status" value="1"/>
</dbReference>
<dbReference type="PANTHER" id="PTHR17583:SF0">
    <property type="entry name" value="PHOSPHOINOSITIDE 3-KINASE REGULATORY SUBUNIT 4"/>
    <property type="match status" value="1"/>
</dbReference>
<dbReference type="EMBL" id="MCFF01000014">
    <property type="protein sequence ID" value="ORZ19201.1"/>
    <property type="molecule type" value="Genomic_DNA"/>
</dbReference>
<dbReference type="PROSITE" id="PS50082">
    <property type="entry name" value="WD_REPEATS_2"/>
    <property type="match status" value="3"/>
</dbReference>
<dbReference type="SUPFAM" id="SSF50978">
    <property type="entry name" value="WD40 repeat-like"/>
    <property type="match status" value="1"/>
</dbReference>
<dbReference type="InterPro" id="IPR001680">
    <property type="entry name" value="WD40_rpt"/>
</dbReference>
<accession>A0A1Y2GUU8</accession>
<dbReference type="Pfam" id="PF22956">
    <property type="entry name" value="VPS15-like_hel"/>
    <property type="match status" value="1"/>
</dbReference>
<dbReference type="InterPro" id="IPR000719">
    <property type="entry name" value="Prot_kinase_dom"/>
</dbReference>
<dbReference type="GO" id="GO:0006623">
    <property type="term" value="P:protein targeting to vacuole"/>
    <property type="evidence" value="ECO:0007669"/>
    <property type="project" value="TreeGrafter"/>
</dbReference>
<keyword evidence="7" id="KW-0418">Kinase</keyword>
<dbReference type="InParanoid" id="A0A1Y2GUU8"/>
<dbReference type="GeneID" id="33565692"/>
<evidence type="ECO:0000256" key="6">
    <source>
        <dbReference type="ARBA" id="ARBA00022741"/>
    </source>
</evidence>
<comment type="caution">
    <text evidence="13">The sequence shown here is derived from an EMBL/GenBank/DDBJ whole genome shotgun (WGS) entry which is preliminary data.</text>
</comment>
<keyword evidence="6" id="KW-0547">Nucleotide-binding</keyword>
<name>A0A1Y2GUU8_9FUNG</name>
<keyword evidence="14" id="KW-1185">Reference proteome</keyword>
<dbReference type="Gene3D" id="2.130.10.10">
    <property type="entry name" value="YVTN repeat-like/Quinoprotein amine dehydrogenase"/>
    <property type="match status" value="2"/>
</dbReference>
<evidence type="ECO:0000256" key="1">
    <source>
        <dbReference type="ARBA" id="ARBA00012513"/>
    </source>
</evidence>
<evidence type="ECO:0000256" key="11">
    <source>
        <dbReference type="SAM" id="MobiDB-lite"/>
    </source>
</evidence>
<evidence type="ECO:0000256" key="3">
    <source>
        <dbReference type="ARBA" id="ARBA00022574"/>
    </source>
</evidence>
<evidence type="ECO:0000256" key="10">
    <source>
        <dbReference type="PROSITE-ProRule" id="PRU00221"/>
    </source>
</evidence>
<dbReference type="PROSITE" id="PS50077">
    <property type="entry name" value="HEAT_REPEAT"/>
    <property type="match status" value="1"/>
</dbReference>
<dbReference type="GO" id="GO:0004674">
    <property type="term" value="F:protein serine/threonine kinase activity"/>
    <property type="evidence" value="ECO:0007669"/>
    <property type="project" value="UniProtKB-KW"/>
</dbReference>
<evidence type="ECO:0000256" key="4">
    <source>
        <dbReference type="ARBA" id="ARBA00022679"/>
    </source>
</evidence>
<dbReference type="SUPFAM" id="SSF56112">
    <property type="entry name" value="Protein kinase-like (PK-like)"/>
    <property type="match status" value="1"/>
</dbReference>
<dbReference type="Gene3D" id="1.25.10.10">
    <property type="entry name" value="Leucine-rich Repeat Variant"/>
    <property type="match status" value="2"/>
</dbReference>
<dbReference type="PROSITE" id="PS50294">
    <property type="entry name" value="WD_REPEATS_REGION"/>
    <property type="match status" value="2"/>
</dbReference>
<dbReference type="Pfam" id="PF00400">
    <property type="entry name" value="WD40"/>
    <property type="match status" value="2"/>
</dbReference>
<feature type="region of interest" description="Disordered" evidence="11">
    <location>
        <begin position="870"/>
        <end position="892"/>
    </location>
</feature>
<dbReference type="InterPro" id="IPR036322">
    <property type="entry name" value="WD40_repeat_dom_sf"/>
</dbReference>
<reference evidence="13 14" key="1">
    <citation type="submission" date="2016-07" db="EMBL/GenBank/DDBJ databases">
        <title>Pervasive Adenine N6-methylation of Active Genes in Fungi.</title>
        <authorList>
            <consortium name="DOE Joint Genome Institute"/>
            <person name="Mondo S.J."/>
            <person name="Dannebaum R.O."/>
            <person name="Kuo R.C."/>
            <person name="Labutti K."/>
            <person name="Haridas S."/>
            <person name="Kuo A."/>
            <person name="Salamov A."/>
            <person name="Ahrendt S.R."/>
            <person name="Lipzen A."/>
            <person name="Sullivan W."/>
            <person name="Andreopoulos W.B."/>
            <person name="Clum A."/>
            <person name="Lindquist E."/>
            <person name="Daum C."/>
            <person name="Ramamoorthy G.K."/>
            <person name="Gryganskyi A."/>
            <person name="Culley D."/>
            <person name="Magnuson J.K."/>
            <person name="James T.Y."/>
            <person name="O'Malley M.A."/>
            <person name="Stajich J.E."/>
            <person name="Spatafora J.W."/>
            <person name="Visel A."/>
            <person name="Grigoriev I.V."/>
        </authorList>
    </citation>
    <scope>NUCLEOTIDE SEQUENCE [LARGE SCALE GENOMIC DNA]</scope>
    <source>
        <strain evidence="13 14">NRRL 3116</strain>
    </source>
</reference>
<dbReference type="RefSeq" id="XP_021882369.1">
    <property type="nucleotide sequence ID" value="XM_022023848.1"/>
</dbReference>
<proteinExistence type="predicted"/>
<dbReference type="GO" id="GO:0016236">
    <property type="term" value="P:macroautophagy"/>
    <property type="evidence" value="ECO:0007669"/>
    <property type="project" value="InterPro"/>
</dbReference>
<dbReference type="InterPro" id="IPR011989">
    <property type="entry name" value="ARM-like"/>
</dbReference>
<protein>
    <recommendedName>
        <fullName evidence="1">non-specific serine/threonine protein kinase</fullName>
        <ecNumber evidence="1">2.7.11.1</ecNumber>
    </recommendedName>
</protein>
<dbReference type="GO" id="GO:0071561">
    <property type="term" value="C:nucleus-vacuole junction"/>
    <property type="evidence" value="ECO:0007669"/>
    <property type="project" value="TreeGrafter"/>
</dbReference>
<dbReference type="PANTHER" id="PTHR17583">
    <property type="entry name" value="PHOSPHOINOSITIDE 3-KINASE REGULATORY SUBUNIT 4"/>
    <property type="match status" value="1"/>
</dbReference>
<dbReference type="InterPro" id="IPR015943">
    <property type="entry name" value="WD40/YVTN_repeat-like_dom_sf"/>
</dbReference>
<dbReference type="GO" id="GO:0045324">
    <property type="term" value="P:late endosome to vacuole transport"/>
    <property type="evidence" value="ECO:0007669"/>
    <property type="project" value="InterPro"/>
</dbReference>
<evidence type="ECO:0000256" key="7">
    <source>
        <dbReference type="ARBA" id="ARBA00022777"/>
    </source>
</evidence>
<evidence type="ECO:0000259" key="12">
    <source>
        <dbReference type="PROSITE" id="PS50011"/>
    </source>
</evidence>
<keyword evidence="5" id="KW-0677">Repeat</keyword>
<dbReference type="Gene3D" id="1.10.510.10">
    <property type="entry name" value="Transferase(Phosphotransferase) domain 1"/>
    <property type="match status" value="1"/>
</dbReference>
<dbReference type="GO" id="GO:0034271">
    <property type="term" value="C:phosphatidylinositol 3-kinase complex, class III, type I"/>
    <property type="evidence" value="ECO:0007669"/>
    <property type="project" value="TreeGrafter"/>
</dbReference>
<organism evidence="13 14">
    <name type="scientific">Lobosporangium transversale</name>
    <dbReference type="NCBI Taxonomy" id="64571"/>
    <lineage>
        <taxon>Eukaryota</taxon>
        <taxon>Fungi</taxon>
        <taxon>Fungi incertae sedis</taxon>
        <taxon>Mucoromycota</taxon>
        <taxon>Mortierellomycotina</taxon>
        <taxon>Mortierellomycetes</taxon>
        <taxon>Mortierellales</taxon>
        <taxon>Mortierellaceae</taxon>
        <taxon>Lobosporangium</taxon>
    </lineage>
</organism>
<dbReference type="OrthoDB" id="242910at2759"/>
<dbReference type="STRING" id="64571.A0A1Y2GUU8"/>
<keyword evidence="2" id="KW-0723">Serine/threonine-protein kinase</keyword>
<feature type="repeat" description="HEAT" evidence="9">
    <location>
        <begin position="464"/>
        <end position="501"/>
    </location>
</feature>
<dbReference type="InterPro" id="IPR045162">
    <property type="entry name" value="Vps15-like"/>
</dbReference>
<evidence type="ECO:0000256" key="9">
    <source>
        <dbReference type="PROSITE-ProRule" id="PRU00103"/>
    </source>
</evidence>
<evidence type="ECO:0000256" key="8">
    <source>
        <dbReference type="ARBA" id="ARBA00022840"/>
    </source>
</evidence>
<feature type="compositionally biased region" description="Basic and acidic residues" evidence="11">
    <location>
        <begin position="877"/>
        <end position="892"/>
    </location>
</feature>
<evidence type="ECO:0000313" key="13">
    <source>
        <dbReference type="EMBL" id="ORZ19201.1"/>
    </source>
</evidence>
<gene>
    <name evidence="13" type="ORF">BCR41DRAFT_351739</name>
</gene>
<dbReference type="InterPro" id="IPR021133">
    <property type="entry name" value="HEAT_type_2"/>
</dbReference>